<evidence type="ECO:0000313" key="2">
    <source>
        <dbReference type="EMBL" id="UOQ53381.1"/>
    </source>
</evidence>
<gene>
    <name evidence="2" type="ORF">MUN80_01155</name>
</gene>
<keyword evidence="1" id="KW-1133">Transmembrane helix</keyword>
<dbReference type="RefSeq" id="WP_244718519.1">
    <property type="nucleotide sequence ID" value="NZ_CP095049.1"/>
</dbReference>
<keyword evidence="1" id="KW-0812">Transmembrane</keyword>
<protein>
    <submittedName>
        <fullName evidence="2">Uncharacterized protein</fullName>
    </submittedName>
</protein>
<accession>A0ABY4FG18</accession>
<evidence type="ECO:0000313" key="3">
    <source>
        <dbReference type="Proteomes" id="UP000831785"/>
    </source>
</evidence>
<feature type="transmembrane region" description="Helical" evidence="1">
    <location>
        <begin position="6"/>
        <end position="22"/>
    </location>
</feature>
<evidence type="ECO:0000256" key="1">
    <source>
        <dbReference type="SAM" id="Phobius"/>
    </source>
</evidence>
<keyword evidence="1" id="KW-0472">Membrane</keyword>
<name>A0ABY4FG18_9BACT</name>
<dbReference type="Proteomes" id="UP000831785">
    <property type="component" value="Chromosome"/>
</dbReference>
<reference evidence="2 3" key="1">
    <citation type="submission" date="2022-04" db="EMBL/GenBank/DDBJ databases">
        <title>Hymenobacter sp. isolated from the air.</title>
        <authorList>
            <person name="Won M."/>
            <person name="Lee C.-M."/>
            <person name="Woen H.-Y."/>
            <person name="Kwon S.-W."/>
        </authorList>
    </citation>
    <scope>NUCLEOTIDE SEQUENCE [LARGE SCALE GENOMIC DNA]</scope>
    <source>
        <strain evidence="3">5116 S-27</strain>
    </source>
</reference>
<keyword evidence="3" id="KW-1185">Reference proteome</keyword>
<sequence>MIYILWSFLNLTAYLVLLYLFLQATNLIRQHFSLGTALLFFFGLAAIYSSMSLNSQASSAPNLLSGASPDAPVGNGSAVKEISLESNTLSLVAEYYKQDSVIRPRGLYAAIAGLTLGHRWQPSAGSLTQHGNQLRYQLTMVHDWRLLGNTIYISPPLVLTGTMSKLSQ</sequence>
<dbReference type="EMBL" id="CP095049">
    <property type="protein sequence ID" value="UOQ53381.1"/>
    <property type="molecule type" value="Genomic_DNA"/>
</dbReference>
<proteinExistence type="predicted"/>
<organism evidence="2 3">
    <name type="scientific">Hymenobacter cellulosivorans</name>
    <dbReference type="NCBI Taxonomy" id="2932249"/>
    <lineage>
        <taxon>Bacteria</taxon>
        <taxon>Pseudomonadati</taxon>
        <taxon>Bacteroidota</taxon>
        <taxon>Cytophagia</taxon>
        <taxon>Cytophagales</taxon>
        <taxon>Hymenobacteraceae</taxon>
        <taxon>Hymenobacter</taxon>
    </lineage>
</organism>
<feature type="transmembrane region" description="Helical" evidence="1">
    <location>
        <begin position="34"/>
        <end position="51"/>
    </location>
</feature>